<dbReference type="InParanoid" id="A0A1S3IZA0"/>
<feature type="compositionally biased region" description="Polar residues" evidence="1">
    <location>
        <begin position="32"/>
        <end position="41"/>
    </location>
</feature>
<gene>
    <name evidence="3" type="primary">LOC106168701</name>
</gene>
<keyword evidence="2" id="KW-1185">Reference proteome</keyword>
<name>A0A1S3IZA0_LINAN</name>
<dbReference type="RefSeq" id="XP_013403316.1">
    <property type="nucleotide sequence ID" value="XM_013547862.1"/>
</dbReference>
<protein>
    <submittedName>
        <fullName evidence="3">AT-rich interactive domain-containing protein 1A-like</fullName>
    </submittedName>
</protein>
<feature type="compositionally biased region" description="Low complexity" evidence="1">
    <location>
        <begin position="68"/>
        <end position="77"/>
    </location>
</feature>
<sequence length="120" mass="13402">MYSVQYKPVQTHGPVSKSTPVPPIPEEISPVYTQQGRQQNRQNKENDPPLSQKYLQPGQAAVPLRHMTPQTTTPPTTQLAAEIPLQKTTRLSQQIVVPKLNPRPQPPLVSSYFPSKPKTT</sequence>
<evidence type="ECO:0000256" key="1">
    <source>
        <dbReference type="SAM" id="MobiDB-lite"/>
    </source>
</evidence>
<dbReference type="KEGG" id="lak:106168701"/>
<evidence type="ECO:0000313" key="3">
    <source>
        <dbReference type="RefSeq" id="XP_013403316.1"/>
    </source>
</evidence>
<dbReference type="GeneID" id="106168701"/>
<evidence type="ECO:0000313" key="2">
    <source>
        <dbReference type="Proteomes" id="UP000085678"/>
    </source>
</evidence>
<reference evidence="3" key="1">
    <citation type="submission" date="2025-08" db="UniProtKB">
        <authorList>
            <consortium name="RefSeq"/>
        </authorList>
    </citation>
    <scope>IDENTIFICATION</scope>
    <source>
        <tissue evidence="3">Gonads</tissue>
    </source>
</reference>
<feature type="region of interest" description="Disordered" evidence="1">
    <location>
        <begin position="1"/>
        <end position="77"/>
    </location>
</feature>
<proteinExistence type="predicted"/>
<accession>A0A1S3IZA0</accession>
<organism evidence="2 3">
    <name type="scientific">Lingula anatina</name>
    <name type="common">Brachiopod</name>
    <name type="synonym">Lingula unguis</name>
    <dbReference type="NCBI Taxonomy" id="7574"/>
    <lineage>
        <taxon>Eukaryota</taxon>
        <taxon>Metazoa</taxon>
        <taxon>Spiralia</taxon>
        <taxon>Lophotrochozoa</taxon>
        <taxon>Brachiopoda</taxon>
        <taxon>Linguliformea</taxon>
        <taxon>Lingulata</taxon>
        <taxon>Lingulida</taxon>
        <taxon>Linguloidea</taxon>
        <taxon>Lingulidae</taxon>
        <taxon>Lingula</taxon>
    </lineage>
</organism>
<dbReference type="AlphaFoldDB" id="A0A1S3IZA0"/>
<dbReference type="Proteomes" id="UP000085678">
    <property type="component" value="Unplaced"/>
</dbReference>
<feature type="region of interest" description="Disordered" evidence="1">
    <location>
        <begin position="96"/>
        <end position="120"/>
    </location>
</feature>